<gene>
    <name evidence="8" type="ordered locus">RL2937</name>
</gene>
<dbReference type="HOGENOM" id="CLU_1037760_0_0_5"/>
<evidence type="ECO:0000256" key="3">
    <source>
        <dbReference type="ARBA" id="ARBA00022692"/>
    </source>
</evidence>
<keyword evidence="9" id="KW-1185">Reference proteome</keyword>
<accession>Q1MF47</accession>
<dbReference type="Proteomes" id="UP000006575">
    <property type="component" value="Chromosome"/>
</dbReference>
<organism evidence="8 9">
    <name type="scientific">Rhizobium johnstonii (strain DSM 114642 / LMG 32736 / 3841)</name>
    <name type="common">Rhizobium leguminosarum bv. viciae</name>
    <dbReference type="NCBI Taxonomy" id="216596"/>
    <lineage>
        <taxon>Bacteria</taxon>
        <taxon>Pseudomonadati</taxon>
        <taxon>Pseudomonadota</taxon>
        <taxon>Alphaproteobacteria</taxon>
        <taxon>Hyphomicrobiales</taxon>
        <taxon>Rhizobiaceae</taxon>
        <taxon>Rhizobium/Agrobacterium group</taxon>
        <taxon>Rhizobium</taxon>
        <taxon>Rhizobium johnstonii</taxon>
    </lineage>
</organism>
<reference evidence="8 9" key="1">
    <citation type="journal article" date="2006" name="Genome Biol.">
        <title>The genome of Rhizobium leguminosarum has recognizable core and accessory components.</title>
        <authorList>
            <person name="Young J.W."/>
            <person name="Crossman L.C."/>
            <person name="Johnston A.W.B."/>
            <person name="Thomson N.R."/>
            <person name="Ghazoui Z.F."/>
            <person name="Hull K.H."/>
            <person name="Wexler M."/>
            <person name="Curson A.R.J."/>
            <person name="Todd J.D."/>
            <person name="Poole P.S."/>
            <person name="Mauchline T.H."/>
            <person name="East A.K."/>
            <person name="Quail M.A."/>
            <person name="Churcher C."/>
            <person name="Arrowsmith C."/>
            <person name="Cherevach A."/>
            <person name="Chillingworth T."/>
            <person name="Clarke K."/>
            <person name="Cronin A."/>
            <person name="Davis P."/>
            <person name="Fraser A."/>
            <person name="Hance Z."/>
            <person name="Hauser H."/>
            <person name="Jagels K."/>
            <person name="Moule S."/>
            <person name="Mungall K."/>
            <person name="Norbertczak H."/>
            <person name="Rabbinowitsch E."/>
            <person name="Sanders M."/>
            <person name="Simmonds M."/>
            <person name="Whitehead S."/>
            <person name="Parkhill J."/>
        </authorList>
    </citation>
    <scope>NUCLEOTIDE SEQUENCE [LARGE SCALE GENOMIC DNA]</scope>
    <source>
        <strain evidence="9">DSM 114642 / LMG 32736 / 3841</strain>
    </source>
</reference>
<feature type="domain" description="RDD" evidence="7">
    <location>
        <begin position="148"/>
        <end position="220"/>
    </location>
</feature>
<comment type="subcellular location">
    <subcellularLocation>
        <location evidence="1">Cell membrane</location>
        <topology evidence="1">Multi-pass membrane protein</topology>
    </subcellularLocation>
</comment>
<keyword evidence="4 6" id="KW-1133">Transmembrane helix</keyword>
<dbReference type="EnsemblBacteria" id="CAK08427">
    <property type="protein sequence ID" value="CAK08427"/>
    <property type="gene ID" value="RL2937"/>
</dbReference>
<dbReference type="KEGG" id="rle:RL2937"/>
<feature type="transmembrane region" description="Helical" evidence="6">
    <location>
        <begin position="207"/>
        <end position="224"/>
    </location>
</feature>
<evidence type="ECO:0000256" key="1">
    <source>
        <dbReference type="ARBA" id="ARBA00004651"/>
    </source>
</evidence>
<protein>
    <submittedName>
        <fullName evidence="8">Transmembrane protein</fullName>
    </submittedName>
</protein>
<feature type="transmembrane region" description="Helical" evidence="6">
    <location>
        <begin position="145"/>
        <end position="168"/>
    </location>
</feature>
<evidence type="ECO:0000256" key="2">
    <source>
        <dbReference type="ARBA" id="ARBA00022475"/>
    </source>
</evidence>
<evidence type="ECO:0000256" key="6">
    <source>
        <dbReference type="SAM" id="Phobius"/>
    </source>
</evidence>
<dbReference type="GO" id="GO:0005886">
    <property type="term" value="C:plasma membrane"/>
    <property type="evidence" value="ECO:0007669"/>
    <property type="project" value="UniProtKB-SubCell"/>
</dbReference>
<proteinExistence type="predicted"/>
<dbReference type="Pfam" id="PF06271">
    <property type="entry name" value="RDD"/>
    <property type="match status" value="1"/>
</dbReference>
<dbReference type="eggNOG" id="COG1714">
    <property type="taxonomic scope" value="Bacteria"/>
</dbReference>
<name>Q1MF47_RHIJ3</name>
<keyword evidence="5 6" id="KW-0472">Membrane</keyword>
<dbReference type="InterPro" id="IPR051791">
    <property type="entry name" value="Pra-immunoreactive"/>
</dbReference>
<evidence type="ECO:0000313" key="9">
    <source>
        <dbReference type="Proteomes" id="UP000006575"/>
    </source>
</evidence>
<dbReference type="EMBL" id="AM236080">
    <property type="protein sequence ID" value="CAK08427.1"/>
    <property type="molecule type" value="Genomic_DNA"/>
</dbReference>
<dbReference type="PANTHER" id="PTHR36115:SF4">
    <property type="entry name" value="MEMBRANE PROTEIN"/>
    <property type="match status" value="1"/>
</dbReference>
<dbReference type="AlphaFoldDB" id="Q1MF47"/>
<keyword evidence="2" id="KW-1003">Cell membrane</keyword>
<evidence type="ECO:0000256" key="5">
    <source>
        <dbReference type="ARBA" id="ARBA00023136"/>
    </source>
</evidence>
<evidence type="ECO:0000313" key="8">
    <source>
        <dbReference type="EMBL" id="CAK08427.1"/>
    </source>
</evidence>
<evidence type="ECO:0000259" key="7">
    <source>
        <dbReference type="Pfam" id="PF06271"/>
    </source>
</evidence>
<dbReference type="InterPro" id="IPR010432">
    <property type="entry name" value="RDD"/>
</dbReference>
<feature type="transmembrane region" description="Helical" evidence="6">
    <location>
        <begin position="30"/>
        <end position="55"/>
    </location>
</feature>
<sequence>MRGYIGGHMDTTPQIPQYATLPSRHFWRRAVACIVDIIIFQAVILIAVYCISTVIPLDFRFAGWSYTQCGVEVSDQLAKRIDAGWPLKPGEVRINQICEVSQIGSEKQRYLQTGVSHQTDNWTSARWLTIPVDADGNPAIGTVSVYPIVISGIVNIALLALAFAYFSANGRRTIGKKLLGLRVQSVDGKNPGLGNEFRREILKFSPYLLFIAADFAFSLFPVFPTEDFDALLRMSRDGYTLLDSGAALFDIVLGIAALIWWFLPLIFWRGQTFYDRICACKVVKS</sequence>
<feature type="transmembrane region" description="Helical" evidence="6">
    <location>
        <begin position="244"/>
        <end position="267"/>
    </location>
</feature>
<dbReference type="PANTHER" id="PTHR36115">
    <property type="entry name" value="PROLINE-RICH ANTIGEN HOMOLOG-RELATED"/>
    <property type="match status" value="1"/>
</dbReference>
<evidence type="ECO:0000256" key="4">
    <source>
        <dbReference type="ARBA" id="ARBA00022989"/>
    </source>
</evidence>
<keyword evidence="3 6" id="KW-0812">Transmembrane</keyword>